<evidence type="ECO:0000313" key="2">
    <source>
        <dbReference type="Proteomes" id="UP000094801"/>
    </source>
</evidence>
<dbReference type="EMBL" id="KV453849">
    <property type="protein sequence ID" value="ODV86867.1"/>
    <property type="molecule type" value="Genomic_DNA"/>
</dbReference>
<dbReference type="PANTHER" id="PTHR28177:SF1">
    <property type="entry name" value="ALTERED INHERITANCE OF MITOCHONDRIA PROTEIN 19, MITOCHONDRIAL"/>
    <property type="match status" value="1"/>
</dbReference>
<sequence length="147" mass="16062">MSEIPQSNLKSTFAQLSVSPAPAWLLSSSLLATNVIKPSIQTQLQYSNYSNTPSMVSKLLFKPRQPISPYPNTMTTLLFGSFIGLGGFMCYDNDPINGAGVISAWSSLYCLITARNAIWSWKLYPKLLVAGAGLNSVIYGGKFFGFY</sequence>
<organism evidence="1 2">
    <name type="scientific">[Candida] arabinofermentans NRRL YB-2248</name>
    <dbReference type="NCBI Taxonomy" id="983967"/>
    <lineage>
        <taxon>Eukaryota</taxon>
        <taxon>Fungi</taxon>
        <taxon>Dikarya</taxon>
        <taxon>Ascomycota</taxon>
        <taxon>Saccharomycotina</taxon>
        <taxon>Pichiomycetes</taxon>
        <taxon>Pichiales</taxon>
        <taxon>Pichiaceae</taxon>
        <taxon>Ogataea</taxon>
        <taxon>Ogataea/Candida clade</taxon>
    </lineage>
</organism>
<accession>A0A1E4T526</accession>
<keyword evidence="2" id="KW-1185">Reference proteome</keyword>
<dbReference type="GO" id="GO:0005739">
    <property type="term" value="C:mitochondrion"/>
    <property type="evidence" value="ECO:0007669"/>
    <property type="project" value="TreeGrafter"/>
</dbReference>
<name>A0A1E4T526_9ASCO</name>
<dbReference type="Proteomes" id="UP000094801">
    <property type="component" value="Unassembled WGS sequence"/>
</dbReference>
<dbReference type="Pfam" id="PF10315">
    <property type="entry name" value="Aim19"/>
    <property type="match status" value="1"/>
</dbReference>
<proteinExistence type="predicted"/>
<gene>
    <name evidence="1" type="ORF">CANARDRAFT_27240</name>
</gene>
<evidence type="ECO:0000313" key="1">
    <source>
        <dbReference type="EMBL" id="ODV86867.1"/>
    </source>
</evidence>
<evidence type="ECO:0008006" key="3">
    <source>
        <dbReference type="Google" id="ProtNLM"/>
    </source>
</evidence>
<protein>
    <recommendedName>
        <fullName evidence="3">Altered inheritance of mitochondria protein 19 homolog</fullName>
    </recommendedName>
</protein>
<dbReference type="AlphaFoldDB" id="A0A1E4T526"/>
<dbReference type="PANTHER" id="PTHR28177">
    <property type="entry name" value="ALTERED INHERITANCE OF MITOCHONDRIA PROTEIN 19, MITOCHONDRIAL"/>
    <property type="match status" value="1"/>
</dbReference>
<dbReference type="InterPro" id="IPR019419">
    <property type="entry name" value="AIM19"/>
</dbReference>
<reference evidence="2" key="1">
    <citation type="submission" date="2016-04" db="EMBL/GenBank/DDBJ databases">
        <title>Comparative genomics of biotechnologically important yeasts.</title>
        <authorList>
            <consortium name="DOE Joint Genome Institute"/>
            <person name="Riley R."/>
            <person name="Haridas S."/>
            <person name="Wolfe K.H."/>
            <person name="Lopes M.R."/>
            <person name="Hittinger C.T."/>
            <person name="Goker M."/>
            <person name="Salamov A."/>
            <person name="Wisecaver J."/>
            <person name="Long T.M."/>
            <person name="Aerts A.L."/>
            <person name="Barry K."/>
            <person name="Choi C."/>
            <person name="Clum A."/>
            <person name="Coughlan A.Y."/>
            <person name="Deshpande S."/>
            <person name="Douglass A.P."/>
            <person name="Hanson S.J."/>
            <person name="Klenk H.-P."/>
            <person name="Labutti K."/>
            <person name="Lapidus A."/>
            <person name="Lindquist E."/>
            <person name="Lipzen A."/>
            <person name="Meier-Kolthoff J.P."/>
            <person name="Ohm R.A."/>
            <person name="Otillar R.P."/>
            <person name="Pangilinan J."/>
            <person name="Peng Y."/>
            <person name="Rokas A."/>
            <person name="Rosa C.A."/>
            <person name="Scheuner C."/>
            <person name="Sibirny A.A."/>
            <person name="Slot J.C."/>
            <person name="Stielow J.B."/>
            <person name="Sun H."/>
            <person name="Kurtzman C.P."/>
            <person name="Blackwell M."/>
            <person name="Grigoriev I.V."/>
            <person name="Jeffries T.W."/>
        </authorList>
    </citation>
    <scope>NUCLEOTIDE SEQUENCE [LARGE SCALE GENOMIC DNA]</scope>
    <source>
        <strain evidence="2">NRRL YB-2248</strain>
    </source>
</reference>
<dbReference type="OrthoDB" id="5554402at2759"/>